<keyword evidence="2" id="KW-0547">Nucleotide-binding</keyword>
<sequence>MIESLTVTNFYCFKERTTILFTAKKERNRMLDNNFCGFTTQNKINILKLVFLLGNNGAGKSKILSAFDALQYLIGQIRERKDESLRYRPFAFDEECLNKPSEIEIVYHINDSRYLYSIKWDKYAIYEEILDELRTKTNINLFHRWYDKVSDIVKVDFTDKIQISDNENYIISSSLLKNNSVFSTIIKTNISHALLNSHLLFFMEGFEIVNLEDVDLNEELPDDKTENSKQLKNVICSFLKSVDTNIMSYEKLKIDVEYPAELLQKLKSLSDKQEAELRMLFRMDEEKHIVNTFHRLDKKTGNRRGRLPLSEQSDGTKEILRFLIVLDEAIRKEKTIILDDYSSGVQRNTLNQLLKFFLGAAQNAQLIISTQDYSLLDFDIIRRDSIRFLVKDNIASAHVQSINLSLLHKNSSLHHYVSKMNVYEQLPKMDEALFEKLLRMYKTIAMR</sequence>
<dbReference type="Pfam" id="PF13304">
    <property type="entry name" value="AAA_21"/>
    <property type="match status" value="1"/>
</dbReference>
<evidence type="ECO:0000313" key="2">
    <source>
        <dbReference type="EMBL" id="TGY70882.1"/>
    </source>
</evidence>
<protein>
    <submittedName>
        <fullName evidence="2">ATP-binding protein</fullName>
    </submittedName>
</protein>
<dbReference type="PANTHER" id="PTHR40396:SF1">
    <property type="entry name" value="ATPASE AAA-TYPE CORE DOMAIN-CONTAINING PROTEIN"/>
    <property type="match status" value="1"/>
</dbReference>
<accession>A0A4S2FPC5</accession>
<organism evidence="2 3">
    <name type="scientific">Phocaeicola sartorii</name>
    <dbReference type="NCBI Taxonomy" id="671267"/>
    <lineage>
        <taxon>Bacteria</taxon>
        <taxon>Pseudomonadati</taxon>
        <taxon>Bacteroidota</taxon>
        <taxon>Bacteroidia</taxon>
        <taxon>Bacteroidales</taxon>
        <taxon>Bacteroidaceae</taxon>
        <taxon>Phocaeicola</taxon>
    </lineage>
</organism>
<dbReference type="Proteomes" id="UP000310760">
    <property type="component" value="Unassembled WGS sequence"/>
</dbReference>
<dbReference type="GO" id="GO:0016887">
    <property type="term" value="F:ATP hydrolysis activity"/>
    <property type="evidence" value="ECO:0007669"/>
    <property type="project" value="InterPro"/>
</dbReference>
<proteinExistence type="predicted"/>
<comment type="caution">
    <text evidence="2">The sequence shown here is derived from an EMBL/GenBank/DDBJ whole genome shotgun (WGS) entry which is preliminary data.</text>
</comment>
<feature type="domain" description="ATPase AAA-type core" evidence="1">
    <location>
        <begin position="49"/>
        <end position="377"/>
    </location>
</feature>
<dbReference type="InterPro" id="IPR027417">
    <property type="entry name" value="P-loop_NTPase"/>
</dbReference>
<dbReference type="EMBL" id="SRYJ01000015">
    <property type="protein sequence ID" value="TGY70882.1"/>
    <property type="molecule type" value="Genomic_DNA"/>
</dbReference>
<evidence type="ECO:0000259" key="1">
    <source>
        <dbReference type="Pfam" id="PF13304"/>
    </source>
</evidence>
<dbReference type="Gene3D" id="3.40.50.300">
    <property type="entry name" value="P-loop containing nucleotide triphosphate hydrolases"/>
    <property type="match status" value="1"/>
</dbReference>
<dbReference type="RefSeq" id="WP_135951171.1">
    <property type="nucleotide sequence ID" value="NZ_SRYJ01000015.1"/>
</dbReference>
<dbReference type="AlphaFoldDB" id="A0A4S2FPC5"/>
<reference evidence="2 3" key="1">
    <citation type="submission" date="2019-04" db="EMBL/GenBank/DDBJ databases">
        <title>Microbes associate with the intestines of laboratory mice.</title>
        <authorList>
            <person name="Navarre W."/>
            <person name="Wong E."/>
            <person name="Huang K."/>
            <person name="Tropini C."/>
            <person name="Ng K."/>
            <person name="Yu B."/>
        </authorList>
    </citation>
    <scope>NUCLEOTIDE SEQUENCE [LARGE SCALE GENOMIC DNA]</scope>
    <source>
        <strain evidence="2 3">NM22_B1</strain>
    </source>
</reference>
<gene>
    <name evidence="2" type="ORF">E5339_08050</name>
</gene>
<evidence type="ECO:0000313" key="3">
    <source>
        <dbReference type="Proteomes" id="UP000310760"/>
    </source>
</evidence>
<name>A0A4S2FPC5_9BACT</name>
<dbReference type="PANTHER" id="PTHR40396">
    <property type="entry name" value="ATPASE-LIKE PROTEIN"/>
    <property type="match status" value="1"/>
</dbReference>
<dbReference type="GO" id="GO:0005524">
    <property type="term" value="F:ATP binding"/>
    <property type="evidence" value="ECO:0007669"/>
    <property type="project" value="UniProtKB-KW"/>
</dbReference>
<dbReference type="InterPro" id="IPR003959">
    <property type="entry name" value="ATPase_AAA_core"/>
</dbReference>
<keyword evidence="2" id="KW-0067">ATP-binding</keyword>
<dbReference type="SUPFAM" id="SSF52540">
    <property type="entry name" value="P-loop containing nucleoside triphosphate hydrolases"/>
    <property type="match status" value="1"/>
</dbReference>